<name>A0A240A5P6_9STAP</name>
<protein>
    <recommendedName>
        <fullName evidence="1">Nudix hydrolase domain-containing protein</fullName>
    </recommendedName>
</protein>
<dbReference type="Proteomes" id="UP000242084">
    <property type="component" value="Chromosome 1"/>
</dbReference>
<evidence type="ECO:0000313" key="3">
    <source>
        <dbReference type="Proteomes" id="UP000242084"/>
    </source>
</evidence>
<dbReference type="Gene3D" id="3.90.79.10">
    <property type="entry name" value="Nucleoside Triphosphate Pyrophosphohydrolase"/>
    <property type="match status" value="1"/>
</dbReference>
<organism evidence="2 3">
    <name type="scientific">Mammaliicoccus stepanovicii</name>
    <dbReference type="NCBI Taxonomy" id="643214"/>
    <lineage>
        <taxon>Bacteria</taxon>
        <taxon>Bacillati</taxon>
        <taxon>Bacillota</taxon>
        <taxon>Bacilli</taxon>
        <taxon>Bacillales</taxon>
        <taxon>Staphylococcaceae</taxon>
        <taxon>Mammaliicoccus</taxon>
    </lineage>
</organism>
<dbReference type="InterPro" id="IPR015797">
    <property type="entry name" value="NUDIX_hydrolase-like_dom_sf"/>
</dbReference>
<accession>A0A240A5P6</accession>
<dbReference type="AlphaFoldDB" id="A0A240A5P6"/>
<reference evidence="2 3" key="1">
    <citation type="submission" date="2017-06" db="EMBL/GenBank/DDBJ databases">
        <authorList>
            <consortium name="Pathogen Informatics"/>
        </authorList>
    </citation>
    <scope>NUCLEOTIDE SEQUENCE [LARGE SCALE GENOMIC DNA]</scope>
    <source>
        <strain evidence="2 3">NCTC13839</strain>
    </source>
</reference>
<dbReference type="KEGG" id="sste:SAMEA4384403_2213"/>
<gene>
    <name evidence="2" type="ORF">SAMEA4384403_02213</name>
</gene>
<dbReference type="RefSeq" id="WP_095089566.1">
    <property type="nucleotide sequence ID" value="NZ_BMDM01000001.1"/>
</dbReference>
<dbReference type="OrthoDB" id="9780586at2"/>
<evidence type="ECO:0000259" key="1">
    <source>
        <dbReference type="Pfam" id="PF00293"/>
    </source>
</evidence>
<dbReference type="CDD" id="cd04692">
    <property type="entry name" value="NUDIX_Hydrolase"/>
    <property type="match status" value="1"/>
</dbReference>
<dbReference type="SUPFAM" id="SSF55811">
    <property type="entry name" value="Nudix"/>
    <property type="match status" value="1"/>
</dbReference>
<dbReference type="Pfam" id="PF00293">
    <property type="entry name" value="NUDIX"/>
    <property type="match status" value="1"/>
</dbReference>
<keyword evidence="3" id="KW-1185">Reference proteome</keyword>
<feature type="domain" description="Nudix hydrolase" evidence="1">
    <location>
        <begin position="38"/>
        <end position="138"/>
    </location>
</feature>
<dbReference type="EMBL" id="LT906462">
    <property type="protein sequence ID" value="SNV78404.1"/>
    <property type="molecule type" value="Genomic_DNA"/>
</dbReference>
<proteinExistence type="predicted"/>
<dbReference type="InterPro" id="IPR000086">
    <property type="entry name" value="NUDIX_hydrolase_dom"/>
</dbReference>
<evidence type="ECO:0000313" key="2">
    <source>
        <dbReference type="EMBL" id="SNV78404.1"/>
    </source>
</evidence>
<sequence>MEEMIKTFYPNKEFKDIKSRNETHLNGDWHETFQCIFTYREYIFFQKRNENLTDYPGMLDVTVGGHLKYNEDISNGVREIKEEMGISLNFRRLQFMCTLPEQIHDTFKDNEFINIFTVELTEQEIPCIHFEDQEVEDIIQIKKVDFLNFSQNLSDKITGLSFKQHTEHLFTKSDFLPYSSTYFQCVALLLNKPN</sequence>